<organism evidence="2 3">
    <name type="scientific">Penaeus vannamei</name>
    <name type="common">Whiteleg shrimp</name>
    <name type="synonym">Litopenaeus vannamei</name>
    <dbReference type="NCBI Taxonomy" id="6689"/>
    <lineage>
        <taxon>Eukaryota</taxon>
        <taxon>Metazoa</taxon>
        <taxon>Ecdysozoa</taxon>
        <taxon>Arthropoda</taxon>
        <taxon>Crustacea</taxon>
        <taxon>Multicrustacea</taxon>
        <taxon>Malacostraca</taxon>
        <taxon>Eumalacostraca</taxon>
        <taxon>Eucarida</taxon>
        <taxon>Decapoda</taxon>
        <taxon>Dendrobranchiata</taxon>
        <taxon>Penaeoidea</taxon>
        <taxon>Penaeidae</taxon>
        <taxon>Penaeus</taxon>
    </lineage>
</organism>
<keyword evidence="3" id="KW-1185">Reference proteome</keyword>
<feature type="region of interest" description="Disordered" evidence="1">
    <location>
        <begin position="342"/>
        <end position="382"/>
    </location>
</feature>
<dbReference type="OrthoDB" id="6358214at2759"/>
<dbReference type="EMBL" id="QCYY01001539">
    <property type="protein sequence ID" value="ROT77315.1"/>
    <property type="molecule type" value="Genomic_DNA"/>
</dbReference>
<protein>
    <submittedName>
        <fullName evidence="2">Uncharacterized protein</fullName>
    </submittedName>
</protein>
<gene>
    <name evidence="2" type="ORF">C7M84_004047</name>
</gene>
<reference evidence="2 3" key="2">
    <citation type="submission" date="2019-01" db="EMBL/GenBank/DDBJ databases">
        <title>The decoding of complex shrimp genome reveals the adaptation for benthos swimmer, frequently molting mechanism and breeding impact on genome.</title>
        <authorList>
            <person name="Sun Y."/>
            <person name="Gao Y."/>
            <person name="Yu Y."/>
        </authorList>
    </citation>
    <scope>NUCLEOTIDE SEQUENCE [LARGE SCALE GENOMIC DNA]</scope>
    <source>
        <tissue evidence="2">Muscle</tissue>
    </source>
</reference>
<dbReference type="AlphaFoldDB" id="A0A3R7N4W7"/>
<name>A0A3R7N4W7_PENVA</name>
<feature type="region of interest" description="Disordered" evidence="1">
    <location>
        <begin position="1"/>
        <end position="53"/>
    </location>
</feature>
<accession>A0A3R7N4W7</accession>
<reference evidence="2 3" key="1">
    <citation type="submission" date="2018-04" db="EMBL/GenBank/DDBJ databases">
        <authorList>
            <person name="Zhang X."/>
            <person name="Yuan J."/>
            <person name="Li F."/>
            <person name="Xiang J."/>
        </authorList>
    </citation>
    <scope>NUCLEOTIDE SEQUENCE [LARGE SCALE GENOMIC DNA]</scope>
    <source>
        <tissue evidence="2">Muscle</tissue>
    </source>
</reference>
<proteinExistence type="predicted"/>
<feature type="compositionally biased region" description="Pro residues" evidence="1">
    <location>
        <begin position="39"/>
        <end position="51"/>
    </location>
</feature>
<feature type="compositionally biased region" description="Low complexity" evidence="1">
    <location>
        <begin position="20"/>
        <end position="38"/>
    </location>
</feature>
<evidence type="ECO:0000313" key="3">
    <source>
        <dbReference type="Proteomes" id="UP000283509"/>
    </source>
</evidence>
<sequence length="417" mass="45516">MGWRSPAVQQSSPDFFAPVSLRPRSPLPKASLPSLRSLPPSPPTQPSPPAALPHLRETLEFRPLSIDISKLPLQTSEEILPPEGDVLRSSLLPTPPNPPAVDFLRQNLDLGAPLLRETRQGAFSSEGSESGLPFSISNLDVRGGFQLSQPELQALVTAPDISQLPLQGSNENQGLGGISFLSSHTGLQESLVQTSGSRDSVRFPEKIESFQAENGRDRLLLATAPIPITTPRPVRVFLEDIPSLDDSPFLPLKKSSQVSKETNPRDPKRIVGFEDFIRSNQTPLEESAVFSKKAEKFSHSADEGAIKVVEAPKFSRFTDTIADGTISASSYVFPPPTALRGSSLALQQPSLPPRPTRSPLSTSKPEPREDKGMTVLFKKPSGLRKERRIPPYVWLWPGETPDSRAARFFTLPSSHAL</sequence>
<dbReference type="Proteomes" id="UP000283509">
    <property type="component" value="Unassembled WGS sequence"/>
</dbReference>
<evidence type="ECO:0000313" key="2">
    <source>
        <dbReference type="EMBL" id="ROT77315.1"/>
    </source>
</evidence>
<comment type="caution">
    <text evidence="2">The sequence shown here is derived from an EMBL/GenBank/DDBJ whole genome shotgun (WGS) entry which is preliminary data.</text>
</comment>
<evidence type="ECO:0000256" key="1">
    <source>
        <dbReference type="SAM" id="MobiDB-lite"/>
    </source>
</evidence>